<protein>
    <submittedName>
        <fullName evidence="3">Uncharacterized protein</fullName>
    </submittedName>
</protein>
<feature type="compositionally biased region" description="Basic and acidic residues" evidence="1">
    <location>
        <begin position="144"/>
        <end position="153"/>
    </location>
</feature>
<feature type="compositionally biased region" description="Low complexity" evidence="1">
    <location>
        <begin position="154"/>
        <end position="166"/>
    </location>
</feature>
<organism evidence="2 3">
    <name type="scientific">Mesorhabditis belari</name>
    <dbReference type="NCBI Taxonomy" id="2138241"/>
    <lineage>
        <taxon>Eukaryota</taxon>
        <taxon>Metazoa</taxon>
        <taxon>Ecdysozoa</taxon>
        <taxon>Nematoda</taxon>
        <taxon>Chromadorea</taxon>
        <taxon>Rhabditida</taxon>
        <taxon>Rhabditina</taxon>
        <taxon>Rhabditomorpha</taxon>
        <taxon>Rhabditoidea</taxon>
        <taxon>Rhabditidae</taxon>
        <taxon>Mesorhabditinae</taxon>
        <taxon>Mesorhabditis</taxon>
    </lineage>
</organism>
<proteinExistence type="predicted"/>
<dbReference type="WBParaSite" id="MBELARI_LOCUS4844">
    <property type="protein sequence ID" value="MBELARI_LOCUS4844"/>
    <property type="gene ID" value="MBELARI_LOCUS4844"/>
</dbReference>
<accession>A0AAF3FD18</accession>
<name>A0AAF3FD18_9BILA</name>
<evidence type="ECO:0000313" key="3">
    <source>
        <dbReference type="WBParaSite" id="MBELARI_LOCUS4844"/>
    </source>
</evidence>
<keyword evidence="2" id="KW-1185">Reference proteome</keyword>
<evidence type="ECO:0000313" key="2">
    <source>
        <dbReference type="Proteomes" id="UP000887575"/>
    </source>
</evidence>
<feature type="compositionally biased region" description="Polar residues" evidence="1">
    <location>
        <begin position="201"/>
        <end position="211"/>
    </location>
</feature>
<evidence type="ECO:0000256" key="1">
    <source>
        <dbReference type="SAM" id="MobiDB-lite"/>
    </source>
</evidence>
<sequence length="245" mass="27800">MDDDLEYSDTTPLLGVRERTFKRGIWRPKIRVEPNRRCFLAMQLPSSSSTELYQNTIIQPPSRRFSAIELNAEELARRLLMIESPQGMPRGFFGDRIKKNSKRRSYECSVFEVVDLGPVSRDKGSTNSLGPAAVHRVSIRRRRPGSDKSEASKSQKSRSSVKSNKSTKPEELVKVPLPQKSRRKKLLCCCKSEDSDEELDTSMQTNANSTVPLRPEESPSVLLRAKRRISKLTVSEETFQKSLVA</sequence>
<dbReference type="AlphaFoldDB" id="A0AAF3FD18"/>
<reference evidence="3" key="1">
    <citation type="submission" date="2024-02" db="UniProtKB">
        <authorList>
            <consortium name="WormBaseParasite"/>
        </authorList>
    </citation>
    <scope>IDENTIFICATION</scope>
</reference>
<feature type="region of interest" description="Disordered" evidence="1">
    <location>
        <begin position="120"/>
        <end position="174"/>
    </location>
</feature>
<dbReference type="Proteomes" id="UP000887575">
    <property type="component" value="Unassembled WGS sequence"/>
</dbReference>
<feature type="region of interest" description="Disordered" evidence="1">
    <location>
        <begin position="196"/>
        <end position="219"/>
    </location>
</feature>